<feature type="transmembrane region" description="Helical" evidence="1">
    <location>
        <begin position="152"/>
        <end position="175"/>
    </location>
</feature>
<protein>
    <submittedName>
        <fullName evidence="2">ABC transporter permease subunit</fullName>
    </submittedName>
</protein>
<reference evidence="2 3" key="1">
    <citation type="submission" date="2020-01" db="EMBL/GenBank/DDBJ databases">
        <title>Natronorubrum sp. JWXQ-INN 674 isolated from Inner Mongolia Autonomous Region of China.</title>
        <authorList>
            <person name="Xue Q."/>
        </authorList>
    </citation>
    <scope>NUCLEOTIDE SEQUENCE [LARGE SCALE GENOMIC DNA]</scope>
    <source>
        <strain evidence="2 3">JWXQ-INN-674</strain>
    </source>
</reference>
<dbReference type="AlphaFoldDB" id="A0A6B0VQK7"/>
<dbReference type="GO" id="GO:0140359">
    <property type="term" value="F:ABC-type transporter activity"/>
    <property type="evidence" value="ECO:0007669"/>
    <property type="project" value="InterPro"/>
</dbReference>
<dbReference type="GO" id="GO:0005886">
    <property type="term" value="C:plasma membrane"/>
    <property type="evidence" value="ECO:0007669"/>
    <property type="project" value="UniProtKB-SubCell"/>
</dbReference>
<dbReference type="EMBL" id="WUYX01000053">
    <property type="protein sequence ID" value="MXV63605.1"/>
    <property type="molecule type" value="Genomic_DNA"/>
</dbReference>
<feature type="transmembrane region" description="Helical" evidence="1">
    <location>
        <begin position="187"/>
        <end position="205"/>
    </location>
</feature>
<feature type="transmembrane region" description="Helical" evidence="1">
    <location>
        <begin position="121"/>
        <end position="146"/>
    </location>
</feature>
<dbReference type="Proteomes" id="UP000434101">
    <property type="component" value="Unassembled WGS sequence"/>
</dbReference>
<keyword evidence="1" id="KW-1133">Transmembrane helix</keyword>
<evidence type="ECO:0000313" key="3">
    <source>
        <dbReference type="Proteomes" id="UP000434101"/>
    </source>
</evidence>
<organism evidence="2 3">
    <name type="scientific">Natronorubrum halalkaliphilum</name>
    <dbReference type="NCBI Taxonomy" id="2691917"/>
    <lineage>
        <taxon>Archaea</taxon>
        <taxon>Methanobacteriati</taxon>
        <taxon>Methanobacteriota</taxon>
        <taxon>Stenosarchaea group</taxon>
        <taxon>Halobacteria</taxon>
        <taxon>Halobacteriales</taxon>
        <taxon>Natrialbaceae</taxon>
        <taxon>Natronorubrum</taxon>
    </lineage>
</organism>
<feature type="transmembrane region" description="Helical" evidence="1">
    <location>
        <begin position="75"/>
        <end position="94"/>
    </location>
</feature>
<gene>
    <name evidence="2" type="ORF">GS429_16375</name>
</gene>
<sequence length="260" mass="28945">MTAILRLESRKRVRGSVVLIAVFAVLSALYFSMFPGIQEEMDVFEDAFPEYMFDMFGIEQLHTIEGFIAAEIYSFFWSLLLAIYFAYVGAGLIASDVQDRKMDLTLSNPVSRESVVLQKVAALWVPVVALNVGVPIIVYVGALVIGESFNPVALAMVHLLSIPYLLVCAGIGLVLSVVVDHVRRARATALTLVFVLWLVDSVSRVDPDYEWIGTLTPSRYYEETDILVHEEYAFLDAGLLLAVFLVLIVVATVVFTRRDI</sequence>
<feature type="transmembrane region" description="Helical" evidence="1">
    <location>
        <begin position="232"/>
        <end position="255"/>
    </location>
</feature>
<dbReference type="RefSeq" id="WP_160066412.1">
    <property type="nucleotide sequence ID" value="NZ_WUYX01000053.1"/>
</dbReference>
<evidence type="ECO:0000313" key="2">
    <source>
        <dbReference type="EMBL" id="MXV63605.1"/>
    </source>
</evidence>
<dbReference type="OrthoDB" id="204776at2157"/>
<keyword evidence="1" id="KW-0812">Transmembrane</keyword>
<dbReference type="PANTHER" id="PTHR37305">
    <property type="entry name" value="INTEGRAL MEMBRANE PROTEIN-RELATED"/>
    <property type="match status" value="1"/>
</dbReference>
<dbReference type="Pfam" id="PF12679">
    <property type="entry name" value="ABC2_membrane_2"/>
    <property type="match status" value="1"/>
</dbReference>
<comment type="caution">
    <text evidence="2">The sequence shown here is derived from an EMBL/GenBank/DDBJ whole genome shotgun (WGS) entry which is preliminary data.</text>
</comment>
<accession>A0A6B0VQK7</accession>
<name>A0A6B0VQK7_9EURY</name>
<keyword evidence="1" id="KW-0472">Membrane</keyword>
<feature type="transmembrane region" description="Helical" evidence="1">
    <location>
        <begin position="12"/>
        <end position="33"/>
    </location>
</feature>
<proteinExistence type="predicted"/>
<dbReference type="PANTHER" id="PTHR37305:SF1">
    <property type="entry name" value="MEMBRANE PROTEIN"/>
    <property type="match status" value="1"/>
</dbReference>
<keyword evidence="3" id="KW-1185">Reference proteome</keyword>
<evidence type="ECO:0000256" key="1">
    <source>
        <dbReference type="SAM" id="Phobius"/>
    </source>
</evidence>